<proteinExistence type="predicted"/>
<feature type="compositionally biased region" description="Polar residues" evidence="1">
    <location>
        <begin position="114"/>
        <end position="124"/>
    </location>
</feature>
<reference evidence="2 3" key="1">
    <citation type="journal article" date="2019" name="Sci. Rep.">
        <title>Orb-weaving spider Araneus ventricosus genome elucidates the spidroin gene catalogue.</title>
        <authorList>
            <person name="Kono N."/>
            <person name="Nakamura H."/>
            <person name="Ohtoshi R."/>
            <person name="Moran D.A.P."/>
            <person name="Shinohara A."/>
            <person name="Yoshida Y."/>
            <person name="Fujiwara M."/>
            <person name="Mori M."/>
            <person name="Tomita M."/>
            <person name="Arakawa K."/>
        </authorList>
    </citation>
    <scope>NUCLEOTIDE SEQUENCE [LARGE SCALE GENOMIC DNA]</scope>
</reference>
<gene>
    <name evidence="2" type="ORF">AVEN_140311_1</name>
</gene>
<feature type="region of interest" description="Disordered" evidence="1">
    <location>
        <begin position="32"/>
        <end position="81"/>
    </location>
</feature>
<name>A0A4Y2FG27_ARAVE</name>
<feature type="region of interest" description="Disordered" evidence="1">
    <location>
        <begin position="94"/>
        <end position="124"/>
    </location>
</feature>
<evidence type="ECO:0000256" key="1">
    <source>
        <dbReference type="SAM" id="MobiDB-lite"/>
    </source>
</evidence>
<evidence type="ECO:0000313" key="3">
    <source>
        <dbReference type="Proteomes" id="UP000499080"/>
    </source>
</evidence>
<dbReference type="AlphaFoldDB" id="A0A4Y2FG27"/>
<accession>A0A4Y2FG27</accession>
<feature type="compositionally biased region" description="Polar residues" evidence="1">
    <location>
        <begin position="36"/>
        <end position="46"/>
    </location>
</feature>
<dbReference type="EMBL" id="BGPR01000891">
    <property type="protein sequence ID" value="GBM39259.1"/>
    <property type="molecule type" value="Genomic_DNA"/>
</dbReference>
<dbReference type="Proteomes" id="UP000499080">
    <property type="component" value="Unassembled WGS sequence"/>
</dbReference>
<keyword evidence="3" id="KW-1185">Reference proteome</keyword>
<comment type="caution">
    <text evidence="2">The sequence shown here is derived from an EMBL/GenBank/DDBJ whole genome shotgun (WGS) entry which is preliminary data.</text>
</comment>
<protein>
    <submittedName>
        <fullName evidence="2">Uncharacterized protein</fullName>
    </submittedName>
</protein>
<feature type="compositionally biased region" description="Acidic residues" evidence="1">
    <location>
        <begin position="55"/>
        <end position="68"/>
    </location>
</feature>
<evidence type="ECO:0000313" key="2">
    <source>
        <dbReference type="EMBL" id="GBM39259.1"/>
    </source>
</evidence>
<organism evidence="2 3">
    <name type="scientific">Araneus ventricosus</name>
    <name type="common">Orbweaver spider</name>
    <name type="synonym">Epeira ventricosa</name>
    <dbReference type="NCBI Taxonomy" id="182803"/>
    <lineage>
        <taxon>Eukaryota</taxon>
        <taxon>Metazoa</taxon>
        <taxon>Ecdysozoa</taxon>
        <taxon>Arthropoda</taxon>
        <taxon>Chelicerata</taxon>
        <taxon>Arachnida</taxon>
        <taxon>Araneae</taxon>
        <taxon>Araneomorphae</taxon>
        <taxon>Entelegynae</taxon>
        <taxon>Araneoidea</taxon>
        <taxon>Araneidae</taxon>
        <taxon>Araneus</taxon>
    </lineage>
</organism>
<sequence>MARKFIGLHESDFGDSVRSVIYDSDGQKFYEERQGRSLNQGVQQPNAPDLLENMENSDIEIDNSDAEPDYVPTEDGSDSDTIDYDYLHEININNHPPSLTLSSPPAPVSAHAECSNNGLPDQTCSSKAGFGKVREMMKTTLITFYQIVSLKIG</sequence>